<feature type="compositionally biased region" description="Low complexity" evidence="1">
    <location>
        <begin position="30"/>
        <end position="41"/>
    </location>
</feature>
<dbReference type="Proteomes" id="UP000030640">
    <property type="component" value="Unassembled WGS sequence"/>
</dbReference>
<dbReference type="EMBL" id="KI965460">
    <property type="protein sequence ID" value="EUD69138.1"/>
    <property type="molecule type" value="Genomic_DNA"/>
</dbReference>
<dbReference type="VEuPathDB" id="PlasmoDB:C922_00001"/>
<evidence type="ECO:0000256" key="1">
    <source>
        <dbReference type="SAM" id="MobiDB-lite"/>
    </source>
</evidence>
<organism evidence="2 3">
    <name type="scientific">Plasmodium inui San Antonio 1</name>
    <dbReference type="NCBI Taxonomy" id="1237626"/>
    <lineage>
        <taxon>Eukaryota</taxon>
        <taxon>Sar</taxon>
        <taxon>Alveolata</taxon>
        <taxon>Apicomplexa</taxon>
        <taxon>Aconoidasida</taxon>
        <taxon>Haemosporida</taxon>
        <taxon>Plasmodiidae</taxon>
        <taxon>Plasmodium</taxon>
        <taxon>Plasmodium (Plasmodium)</taxon>
    </lineage>
</organism>
<protein>
    <submittedName>
        <fullName evidence="2">Uncharacterized protein</fullName>
    </submittedName>
</protein>
<evidence type="ECO:0000313" key="3">
    <source>
        <dbReference type="Proteomes" id="UP000030640"/>
    </source>
</evidence>
<dbReference type="RefSeq" id="XP_008813840.1">
    <property type="nucleotide sequence ID" value="XM_008815618.1"/>
</dbReference>
<feature type="compositionally biased region" description="Polar residues" evidence="1">
    <location>
        <begin position="52"/>
        <end position="71"/>
    </location>
</feature>
<dbReference type="AlphaFoldDB" id="W7ACV7"/>
<proteinExistence type="predicted"/>
<dbReference type="GeneID" id="20035275"/>
<gene>
    <name evidence="2" type="ORF">C922_00001</name>
</gene>
<name>W7ACV7_9APIC</name>
<keyword evidence="3" id="KW-1185">Reference proteome</keyword>
<feature type="region of interest" description="Disordered" evidence="1">
    <location>
        <begin position="1"/>
        <end position="133"/>
    </location>
</feature>
<sequence>MLSIPTTAKGKETPTLGRSGRIPKSDGKSNQQYNGNLLQGQAMVQRTEKYNSKTGQVTRPILTSQENGESSQQRREGKMSRKMKGVSGGTEGGKQLRKGTKPTGEVERERAGTNHPNKGRRGRDTGSGGKEDL</sequence>
<reference evidence="2 3" key="1">
    <citation type="submission" date="2013-02" db="EMBL/GenBank/DDBJ databases">
        <title>The Genome Sequence of Plasmodium inui San Antonio 1.</title>
        <authorList>
            <consortium name="The Broad Institute Genome Sequencing Platform"/>
            <consortium name="The Broad Institute Genome Sequencing Center for Infectious Disease"/>
            <person name="Neafsey D."/>
            <person name="Cheeseman I."/>
            <person name="Volkman S."/>
            <person name="Adams J."/>
            <person name="Walker B."/>
            <person name="Young S.K."/>
            <person name="Zeng Q."/>
            <person name="Gargeya S."/>
            <person name="Fitzgerald M."/>
            <person name="Haas B."/>
            <person name="Abouelleil A."/>
            <person name="Alvarado L."/>
            <person name="Arachchi H.M."/>
            <person name="Berlin A.M."/>
            <person name="Chapman S.B."/>
            <person name="Dewar J."/>
            <person name="Goldberg J."/>
            <person name="Griggs A."/>
            <person name="Gujja S."/>
            <person name="Hansen M."/>
            <person name="Howarth C."/>
            <person name="Imamovic A."/>
            <person name="Larimer J."/>
            <person name="McCowan C."/>
            <person name="Murphy C."/>
            <person name="Neiman D."/>
            <person name="Pearson M."/>
            <person name="Priest M."/>
            <person name="Roberts A."/>
            <person name="Saif S."/>
            <person name="Shea T."/>
            <person name="Sisk P."/>
            <person name="Sykes S."/>
            <person name="Wortman J."/>
            <person name="Nusbaum C."/>
            <person name="Birren B."/>
        </authorList>
    </citation>
    <scope>NUCLEOTIDE SEQUENCE [LARGE SCALE GENOMIC DNA]</scope>
    <source>
        <strain evidence="2 3">San Antonio 1</strain>
    </source>
</reference>
<evidence type="ECO:0000313" key="2">
    <source>
        <dbReference type="EMBL" id="EUD69138.1"/>
    </source>
</evidence>
<accession>W7ACV7</accession>